<keyword evidence="4" id="KW-1185">Reference proteome</keyword>
<gene>
    <name evidence="3" type="ORF">FRX97_05385</name>
</gene>
<keyword evidence="1 3" id="KW-0378">Hydrolase</keyword>
<evidence type="ECO:0000259" key="2">
    <source>
        <dbReference type="PROSITE" id="PS51462"/>
    </source>
</evidence>
<dbReference type="GO" id="GO:0016787">
    <property type="term" value="F:hydrolase activity"/>
    <property type="evidence" value="ECO:0007669"/>
    <property type="project" value="UniProtKB-KW"/>
</dbReference>
<feature type="domain" description="Nudix hydrolase" evidence="2">
    <location>
        <begin position="2"/>
        <end position="132"/>
    </location>
</feature>
<evidence type="ECO:0000313" key="4">
    <source>
        <dbReference type="Proteomes" id="UP000321168"/>
    </source>
</evidence>
<evidence type="ECO:0000256" key="1">
    <source>
        <dbReference type="ARBA" id="ARBA00022801"/>
    </source>
</evidence>
<dbReference type="InterPro" id="IPR020084">
    <property type="entry name" value="NUDIX_hydrolase_CS"/>
</dbReference>
<dbReference type="InterPro" id="IPR015797">
    <property type="entry name" value="NUDIX_hydrolase-like_dom_sf"/>
</dbReference>
<dbReference type="PANTHER" id="PTHR43736">
    <property type="entry name" value="ADP-RIBOSE PYROPHOSPHATASE"/>
    <property type="match status" value="1"/>
</dbReference>
<dbReference type="OrthoDB" id="9810648at2"/>
<protein>
    <submittedName>
        <fullName evidence="3">NUDIX hydrolase</fullName>
    </submittedName>
</protein>
<sequence>MNLSLRSYGVILFQNKVLLCKEWIAGMEIIKLPGGGMEPLEGPRECIIREIKEELDITINPEPHPFYVTPNFLKSKFLPNTQIVLSYYLCKLDEKPNSNPSEDLEEIFWEDINQCEKQLSLESDKYAIAQLLENGKLV</sequence>
<dbReference type="SUPFAM" id="SSF55811">
    <property type="entry name" value="Nudix"/>
    <property type="match status" value="1"/>
</dbReference>
<dbReference type="Gene3D" id="3.90.79.10">
    <property type="entry name" value="Nucleoside Triphosphate Pyrophosphohydrolase"/>
    <property type="match status" value="1"/>
</dbReference>
<accession>A0A5C6V8P3</accession>
<comment type="caution">
    <text evidence="3">The sequence shown here is derived from an EMBL/GenBank/DDBJ whole genome shotgun (WGS) entry which is preliminary data.</text>
</comment>
<dbReference type="PANTHER" id="PTHR43736:SF1">
    <property type="entry name" value="DIHYDRONEOPTERIN TRIPHOSPHATE DIPHOSPHATASE"/>
    <property type="match status" value="1"/>
</dbReference>
<dbReference type="InterPro" id="IPR000086">
    <property type="entry name" value="NUDIX_hydrolase_dom"/>
</dbReference>
<dbReference type="EMBL" id="VORB01000004">
    <property type="protein sequence ID" value="TXC81439.1"/>
    <property type="molecule type" value="Genomic_DNA"/>
</dbReference>
<dbReference type="PROSITE" id="PS00893">
    <property type="entry name" value="NUDIX_BOX"/>
    <property type="match status" value="1"/>
</dbReference>
<dbReference type="Pfam" id="PF00293">
    <property type="entry name" value="NUDIX"/>
    <property type="match status" value="1"/>
</dbReference>
<dbReference type="Proteomes" id="UP000321168">
    <property type="component" value="Unassembled WGS sequence"/>
</dbReference>
<dbReference type="PROSITE" id="PS51462">
    <property type="entry name" value="NUDIX"/>
    <property type="match status" value="1"/>
</dbReference>
<reference evidence="3 4" key="1">
    <citation type="submission" date="2019-08" db="EMBL/GenBank/DDBJ databases">
        <title>Genome of Luteibaculum oceani JCM 18817.</title>
        <authorList>
            <person name="Bowman J.P."/>
        </authorList>
    </citation>
    <scope>NUCLEOTIDE SEQUENCE [LARGE SCALE GENOMIC DNA]</scope>
    <source>
        <strain evidence="3 4">JCM 18817</strain>
    </source>
</reference>
<dbReference type="RefSeq" id="WP_147014168.1">
    <property type="nucleotide sequence ID" value="NZ_VORB01000004.1"/>
</dbReference>
<dbReference type="AlphaFoldDB" id="A0A5C6V8P3"/>
<evidence type="ECO:0000313" key="3">
    <source>
        <dbReference type="EMBL" id="TXC81439.1"/>
    </source>
</evidence>
<proteinExistence type="predicted"/>
<name>A0A5C6V8P3_9FLAO</name>
<organism evidence="3 4">
    <name type="scientific">Luteibaculum oceani</name>
    <dbReference type="NCBI Taxonomy" id="1294296"/>
    <lineage>
        <taxon>Bacteria</taxon>
        <taxon>Pseudomonadati</taxon>
        <taxon>Bacteroidota</taxon>
        <taxon>Flavobacteriia</taxon>
        <taxon>Flavobacteriales</taxon>
        <taxon>Luteibaculaceae</taxon>
        <taxon>Luteibaculum</taxon>
    </lineage>
</organism>